<dbReference type="Proteomes" id="UP000054653">
    <property type="component" value="Unassembled WGS sequence"/>
</dbReference>
<evidence type="ECO:0000313" key="2">
    <source>
        <dbReference type="Proteomes" id="UP000054653"/>
    </source>
</evidence>
<dbReference type="EMBL" id="JYDI01000079">
    <property type="protein sequence ID" value="KRY53807.1"/>
    <property type="molecule type" value="Genomic_DNA"/>
</dbReference>
<accession>A0A0V1CXD2</accession>
<gene>
    <name evidence="1" type="ORF">T03_13882</name>
</gene>
<reference evidence="1 2" key="1">
    <citation type="submission" date="2015-01" db="EMBL/GenBank/DDBJ databases">
        <title>Evolution of Trichinella species and genotypes.</title>
        <authorList>
            <person name="Korhonen P.K."/>
            <person name="Edoardo P."/>
            <person name="Giuseppe L.R."/>
            <person name="Gasser R.B."/>
        </authorList>
    </citation>
    <scope>NUCLEOTIDE SEQUENCE [LARGE SCALE GENOMIC DNA]</scope>
    <source>
        <strain evidence="1">ISS120</strain>
    </source>
</reference>
<comment type="caution">
    <text evidence="1">The sequence shown here is derived from an EMBL/GenBank/DDBJ whole genome shotgun (WGS) entry which is preliminary data.</text>
</comment>
<sequence length="61" mass="6405">MGDGIFICMPYFSSNCSSSVNSADVALGMIPGSVNVVLHKEAMTSRLRAALQNGKAIPIFS</sequence>
<dbReference type="AlphaFoldDB" id="A0A0V1CXD2"/>
<organism evidence="1 2">
    <name type="scientific">Trichinella britovi</name>
    <name type="common">Parasitic roundworm</name>
    <dbReference type="NCBI Taxonomy" id="45882"/>
    <lineage>
        <taxon>Eukaryota</taxon>
        <taxon>Metazoa</taxon>
        <taxon>Ecdysozoa</taxon>
        <taxon>Nematoda</taxon>
        <taxon>Enoplea</taxon>
        <taxon>Dorylaimia</taxon>
        <taxon>Trichinellida</taxon>
        <taxon>Trichinellidae</taxon>
        <taxon>Trichinella</taxon>
    </lineage>
</organism>
<protein>
    <submittedName>
        <fullName evidence="1">Uncharacterized protein</fullName>
    </submittedName>
</protein>
<evidence type="ECO:0000313" key="1">
    <source>
        <dbReference type="EMBL" id="KRY53807.1"/>
    </source>
</evidence>
<proteinExistence type="predicted"/>
<name>A0A0V1CXD2_TRIBR</name>
<keyword evidence="2" id="KW-1185">Reference proteome</keyword>